<comment type="subcellular location">
    <subcellularLocation>
        <location evidence="1">Membrane</location>
        <topology evidence="1">Multi-pass membrane protein</topology>
    </subcellularLocation>
</comment>
<feature type="transmembrane region" description="Helical" evidence="6">
    <location>
        <begin position="342"/>
        <end position="365"/>
    </location>
</feature>
<dbReference type="InterPro" id="IPR011701">
    <property type="entry name" value="MFS"/>
</dbReference>
<feature type="transmembrane region" description="Helical" evidence="6">
    <location>
        <begin position="23"/>
        <end position="44"/>
    </location>
</feature>
<dbReference type="GO" id="GO:0016020">
    <property type="term" value="C:membrane"/>
    <property type="evidence" value="ECO:0007669"/>
    <property type="project" value="UniProtKB-SubCell"/>
</dbReference>
<dbReference type="Proteomes" id="UP001156708">
    <property type="component" value="Unassembled WGS sequence"/>
</dbReference>
<feature type="transmembrane region" description="Helical" evidence="6">
    <location>
        <begin position="152"/>
        <end position="171"/>
    </location>
</feature>
<dbReference type="AlphaFoldDB" id="A0AA37SFC3"/>
<keyword evidence="4 6" id="KW-1133">Transmembrane helix</keyword>
<dbReference type="PROSITE" id="PS50850">
    <property type="entry name" value="MFS"/>
    <property type="match status" value="1"/>
</dbReference>
<dbReference type="EMBL" id="BSNZ01000007">
    <property type="protein sequence ID" value="GLQ84049.1"/>
    <property type="molecule type" value="Genomic_DNA"/>
</dbReference>
<feature type="transmembrane region" description="Helical" evidence="6">
    <location>
        <begin position="371"/>
        <end position="391"/>
    </location>
</feature>
<dbReference type="InterPro" id="IPR020846">
    <property type="entry name" value="MFS_dom"/>
</dbReference>
<feature type="transmembrane region" description="Helical" evidence="6">
    <location>
        <begin position="210"/>
        <end position="235"/>
    </location>
</feature>
<dbReference type="Gene3D" id="1.20.1250.20">
    <property type="entry name" value="MFS general substrate transporter like domains"/>
    <property type="match status" value="2"/>
</dbReference>
<organism evidence="8 9">
    <name type="scientific">Gluconobacter sphaericus NBRC 12467</name>
    <dbReference type="NCBI Taxonomy" id="1307951"/>
    <lineage>
        <taxon>Bacteria</taxon>
        <taxon>Pseudomonadati</taxon>
        <taxon>Pseudomonadota</taxon>
        <taxon>Alphaproteobacteria</taxon>
        <taxon>Acetobacterales</taxon>
        <taxon>Acetobacteraceae</taxon>
        <taxon>Gluconobacter</taxon>
    </lineage>
</organism>
<evidence type="ECO:0000256" key="6">
    <source>
        <dbReference type="SAM" id="Phobius"/>
    </source>
</evidence>
<dbReference type="PANTHER" id="PTHR43791">
    <property type="entry name" value="PERMEASE-RELATED"/>
    <property type="match status" value="1"/>
</dbReference>
<keyword evidence="3 6" id="KW-0812">Transmembrane</keyword>
<accession>A0AA37SFC3</accession>
<feature type="transmembrane region" description="Helical" evidence="6">
    <location>
        <begin position="85"/>
        <end position="106"/>
    </location>
</feature>
<sequence>MFFFAYVDRVNVSFAAADMRHDLMLSGTTYGLGAGIFFIGYVLFEMPGNYILGRLGARLWLSVCMIAWGLVSAGMAFVGTGTGFLVMRFVLGVAESGFYPGILFFLMQAFPPKLHARVVSYLIVVIPVASAVSSLLASVILHLNGTWNLHGWQWLFLIEGLPSILLGALLYHCLPERLEHAVWLTEDERVVMAGRLAYLRASRQSRSLDLFLGAFRLPIVWKIAVVFFCISFVSSTIHFWLPQMIAHAGFERHNVLRLATVPYFAGAVALLISVKRTGTVTDNRRILSALVTACLALGSMTFIPSLAGQGALLTLATAAIFVILGLMWGVPGRFLHGVQAAAGVALINSFGNLGNFFGPVVFASLAGSTSAYAWGLIMDALMLGGATIFFWKLSRKGSVSST</sequence>
<evidence type="ECO:0000256" key="2">
    <source>
        <dbReference type="ARBA" id="ARBA00022448"/>
    </source>
</evidence>
<evidence type="ECO:0000313" key="8">
    <source>
        <dbReference type="EMBL" id="GLQ84049.1"/>
    </source>
</evidence>
<evidence type="ECO:0000256" key="5">
    <source>
        <dbReference type="ARBA" id="ARBA00023136"/>
    </source>
</evidence>
<dbReference type="SUPFAM" id="SSF103473">
    <property type="entry name" value="MFS general substrate transporter"/>
    <property type="match status" value="1"/>
</dbReference>
<feature type="transmembrane region" description="Helical" evidence="6">
    <location>
        <begin position="286"/>
        <end position="304"/>
    </location>
</feature>
<gene>
    <name evidence="8" type="primary">ttuB</name>
    <name evidence="8" type="ORF">GCM10007872_09570</name>
</gene>
<proteinExistence type="predicted"/>
<dbReference type="FunFam" id="1.20.1250.20:FF:000018">
    <property type="entry name" value="MFS transporter permease"/>
    <property type="match status" value="1"/>
</dbReference>
<feature type="transmembrane region" description="Helical" evidence="6">
    <location>
        <begin position="118"/>
        <end position="140"/>
    </location>
</feature>
<comment type="caution">
    <text evidence="8">The sequence shown here is derived from an EMBL/GenBank/DDBJ whole genome shotgun (WGS) entry which is preliminary data.</text>
</comment>
<dbReference type="Pfam" id="PF07690">
    <property type="entry name" value="MFS_1"/>
    <property type="match status" value="1"/>
</dbReference>
<dbReference type="GO" id="GO:0022857">
    <property type="term" value="F:transmembrane transporter activity"/>
    <property type="evidence" value="ECO:0007669"/>
    <property type="project" value="InterPro"/>
</dbReference>
<keyword evidence="5 6" id="KW-0472">Membrane</keyword>
<dbReference type="RefSeq" id="WP_141350928.1">
    <property type="nucleotide sequence ID" value="NZ_BARA01000008.1"/>
</dbReference>
<feature type="transmembrane region" description="Helical" evidence="6">
    <location>
        <begin position="255"/>
        <end position="274"/>
    </location>
</feature>
<dbReference type="PANTHER" id="PTHR43791:SF36">
    <property type="entry name" value="TRANSPORTER, PUTATIVE (AFU_ORTHOLOGUE AFUA_6G08340)-RELATED"/>
    <property type="match status" value="1"/>
</dbReference>
<feature type="transmembrane region" description="Helical" evidence="6">
    <location>
        <begin position="56"/>
        <end position="79"/>
    </location>
</feature>
<protein>
    <submittedName>
        <fullName evidence="8">MFS transporter</fullName>
    </submittedName>
</protein>
<feature type="transmembrane region" description="Helical" evidence="6">
    <location>
        <begin position="310"/>
        <end position="330"/>
    </location>
</feature>
<evidence type="ECO:0000256" key="1">
    <source>
        <dbReference type="ARBA" id="ARBA00004141"/>
    </source>
</evidence>
<keyword evidence="2" id="KW-0813">Transport</keyword>
<evidence type="ECO:0000259" key="7">
    <source>
        <dbReference type="PROSITE" id="PS50850"/>
    </source>
</evidence>
<reference evidence="9" key="1">
    <citation type="journal article" date="2019" name="Int. J. Syst. Evol. Microbiol.">
        <title>The Global Catalogue of Microorganisms (GCM) 10K type strain sequencing project: providing services to taxonomists for standard genome sequencing and annotation.</title>
        <authorList>
            <consortium name="The Broad Institute Genomics Platform"/>
            <consortium name="The Broad Institute Genome Sequencing Center for Infectious Disease"/>
            <person name="Wu L."/>
            <person name="Ma J."/>
        </authorList>
    </citation>
    <scope>NUCLEOTIDE SEQUENCE [LARGE SCALE GENOMIC DNA]</scope>
    <source>
        <strain evidence="9">NBRC 12467</strain>
    </source>
</reference>
<evidence type="ECO:0000256" key="4">
    <source>
        <dbReference type="ARBA" id="ARBA00022989"/>
    </source>
</evidence>
<name>A0AA37SFC3_9PROT</name>
<feature type="domain" description="Major facilitator superfamily (MFS) profile" evidence="7">
    <location>
        <begin position="1"/>
        <end position="396"/>
    </location>
</feature>
<evidence type="ECO:0000313" key="9">
    <source>
        <dbReference type="Proteomes" id="UP001156708"/>
    </source>
</evidence>
<evidence type="ECO:0000256" key="3">
    <source>
        <dbReference type="ARBA" id="ARBA00022692"/>
    </source>
</evidence>
<keyword evidence="9" id="KW-1185">Reference proteome</keyword>
<dbReference type="InterPro" id="IPR036259">
    <property type="entry name" value="MFS_trans_sf"/>
</dbReference>